<organism evidence="10 11">
    <name type="scientific">Lactuca sativa</name>
    <name type="common">Garden lettuce</name>
    <dbReference type="NCBI Taxonomy" id="4236"/>
    <lineage>
        <taxon>Eukaryota</taxon>
        <taxon>Viridiplantae</taxon>
        <taxon>Streptophyta</taxon>
        <taxon>Embryophyta</taxon>
        <taxon>Tracheophyta</taxon>
        <taxon>Spermatophyta</taxon>
        <taxon>Magnoliopsida</taxon>
        <taxon>eudicotyledons</taxon>
        <taxon>Gunneridae</taxon>
        <taxon>Pentapetalae</taxon>
        <taxon>asterids</taxon>
        <taxon>campanulids</taxon>
        <taxon>Asterales</taxon>
        <taxon>Asteraceae</taxon>
        <taxon>Cichorioideae</taxon>
        <taxon>Cichorieae</taxon>
        <taxon>Lactucinae</taxon>
        <taxon>Lactuca</taxon>
    </lineage>
</organism>
<protein>
    <recommendedName>
        <fullName evidence="9">Thioredoxin domain-containing protein</fullName>
    </recommendedName>
</protein>
<dbReference type="PANTHER" id="PTHR46854">
    <property type="entry name" value="5'-ADENYLYLSULFATE REDUCTASE-LIKE 4-RELATED"/>
    <property type="match status" value="1"/>
</dbReference>
<reference evidence="10 11" key="1">
    <citation type="journal article" date="2017" name="Nat. Commun.">
        <title>Genome assembly with in vitro proximity ligation data and whole-genome triplication in lettuce.</title>
        <authorList>
            <person name="Reyes-Chin-Wo S."/>
            <person name="Wang Z."/>
            <person name="Yang X."/>
            <person name="Kozik A."/>
            <person name="Arikit S."/>
            <person name="Song C."/>
            <person name="Xia L."/>
            <person name="Froenicke L."/>
            <person name="Lavelle D.O."/>
            <person name="Truco M.J."/>
            <person name="Xia R."/>
            <person name="Zhu S."/>
            <person name="Xu C."/>
            <person name="Xu H."/>
            <person name="Xu X."/>
            <person name="Cox K."/>
            <person name="Korf I."/>
            <person name="Meyers B.C."/>
            <person name="Michelmore R.W."/>
        </authorList>
    </citation>
    <scope>NUCLEOTIDE SEQUENCE [LARGE SCALE GENOMIC DNA]</scope>
    <source>
        <strain evidence="11">cv. Salinas</strain>
        <tissue evidence="10">Seedlings</tissue>
    </source>
</reference>
<evidence type="ECO:0000256" key="5">
    <source>
        <dbReference type="ARBA" id="ARBA00023136"/>
    </source>
</evidence>
<comment type="subcellular location">
    <subcellularLocation>
        <location evidence="1">Membrane</location>
        <topology evidence="1">Single-pass membrane protein</topology>
    </subcellularLocation>
</comment>
<gene>
    <name evidence="10" type="ORF">LSAT_V11C600337450</name>
</gene>
<dbReference type="InterPro" id="IPR013766">
    <property type="entry name" value="Thioredoxin_domain"/>
</dbReference>
<evidence type="ECO:0000313" key="11">
    <source>
        <dbReference type="Proteomes" id="UP000235145"/>
    </source>
</evidence>
<feature type="signal peptide" evidence="8">
    <location>
        <begin position="1"/>
        <end position="32"/>
    </location>
</feature>
<dbReference type="AlphaFoldDB" id="A0A9R1VA26"/>
<feature type="chain" id="PRO_5040464856" description="Thioredoxin domain-containing protein" evidence="8">
    <location>
        <begin position="33"/>
        <end position="296"/>
    </location>
</feature>
<evidence type="ECO:0000256" key="3">
    <source>
        <dbReference type="ARBA" id="ARBA00022729"/>
    </source>
</evidence>
<keyword evidence="6" id="KW-0325">Glycoprotein</keyword>
<sequence length="296" mass="33384">MYISRSTITMSPTRVLRTGFILLAILGRLTCADELSRVSNPVCPTKSIKASILGIGDSICPSSGIGYSIGVIEGDDTSIQKALSMIDANTHNYIVVLFYASWCPFSTIFKPSLSLMSSFYPSIPHFAIEESRVKPSLLSKYGVNGFPTLFILNSTMRVRYHGPRTLSSLMTFYTDVTGVKAESMDKKSLDKMDTFVHNKSNNSSEPEFCPFSWAKSPENLLRQETYLFLATVFVVFRSVYLTYPFIVTSARYARRTRFLNIWSLWDHPVTYLNRAIQFFSSLTGCMGVDFFNGRKH</sequence>
<evidence type="ECO:0000313" key="10">
    <source>
        <dbReference type="EMBL" id="KAJ0201599.1"/>
    </source>
</evidence>
<comment type="caution">
    <text evidence="10">The sequence shown here is derived from an EMBL/GenBank/DDBJ whole genome shotgun (WGS) entry which is preliminary data.</text>
</comment>
<dbReference type="Gene3D" id="3.40.30.10">
    <property type="entry name" value="Glutaredoxin"/>
    <property type="match status" value="1"/>
</dbReference>
<keyword evidence="2 7" id="KW-0812">Transmembrane</keyword>
<dbReference type="InterPro" id="IPR036249">
    <property type="entry name" value="Thioredoxin-like_sf"/>
</dbReference>
<evidence type="ECO:0000259" key="9">
    <source>
        <dbReference type="PROSITE" id="PS51352"/>
    </source>
</evidence>
<evidence type="ECO:0000256" key="8">
    <source>
        <dbReference type="SAM" id="SignalP"/>
    </source>
</evidence>
<dbReference type="EMBL" id="NBSK02000006">
    <property type="protein sequence ID" value="KAJ0201599.1"/>
    <property type="molecule type" value="Genomic_DNA"/>
</dbReference>
<name>A0A9R1VA26_LACSA</name>
<dbReference type="Gramene" id="rna-gnl|WGS:NBSK|LSAT_6X103221_mrna">
    <property type="protein sequence ID" value="cds-PLY76359.1"/>
    <property type="gene ID" value="gene-LSAT_6X103221"/>
</dbReference>
<keyword evidence="3 8" id="KW-0732">Signal</keyword>
<keyword evidence="4 7" id="KW-1133">Transmembrane helix</keyword>
<keyword evidence="11" id="KW-1185">Reference proteome</keyword>
<dbReference type="CDD" id="cd02999">
    <property type="entry name" value="PDI_a_ERp44_like"/>
    <property type="match status" value="1"/>
</dbReference>
<dbReference type="InterPro" id="IPR044606">
    <property type="entry name" value="APRL4/6"/>
</dbReference>
<evidence type="ECO:0000256" key="1">
    <source>
        <dbReference type="ARBA" id="ARBA00004167"/>
    </source>
</evidence>
<proteinExistence type="predicted"/>
<feature type="domain" description="Thioredoxin" evidence="9">
    <location>
        <begin position="53"/>
        <end position="178"/>
    </location>
</feature>
<evidence type="ECO:0000256" key="4">
    <source>
        <dbReference type="ARBA" id="ARBA00022989"/>
    </source>
</evidence>
<dbReference type="OrthoDB" id="19690at2759"/>
<evidence type="ECO:0000256" key="2">
    <source>
        <dbReference type="ARBA" id="ARBA00022692"/>
    </source>
</evidence>
<dbReference type="Proteomes" id="UP000235145">
    <property type="component" value="Unassembled WGS sequence"/>
</dbReference>
<keyword evidence="5 7" id="KW-0472">Membrane</keyword>
<feature type="transmembrane region" description="Helical" evidence="7">
    <location>
        <begin position="226"/>
        <end position="247"/>
    </location>
</feature>
<dbReference type="PROSITE" id="PS51352">
    <property type="entry name" value="THIOREDOXIN_2"/>
    <property type="match status" value="1"/>
</dbReference>
<evidence type="ECO:0000256" key="6">
    <source>
        <dbReference type="ARBA" id="ARBA00023180"/>
    </source>
</evidence>
<accession>A0A9R1VA26</accession>
<dbReference type="Pfam" id="PF00085">
    <property type="entry name" value="Thioredoxin"/>
    <property type="match status" value="1"/>
</dbReference>
<evidence type="ECO:0000256" key="7">
    <source>
        <dbReference type="SAM" id="Phobius"/>
    </source>
</evidence>
<dbReference type="SUPFAM" id="SSF52833">
    <property type="entry name" value="Thioredoxin-like"/>
    <property type="match status" value="1"/>
</dbReference>
<dbReference type="PANTHER" id="PTHR46854:SF3">
    <property type="entry name" value="THIOREDOXIN-LIKE FOLD PROTEIN-RELATED"/>
    <property type="match status" value="1"/>
</dbReference>
<dbReference type="GO" id="GO:0016020">
    <property type="term" value="C:membrane"/>
    <property type="evidence" value="ECO:0007669"/>
    <property type="project" value="UniProtKB-SubCell"/>
</dbReference>